<evidence type="ECO:0000313" key="2">
    <source>
        <dbReference type="Proteomes" id="UP000326789"/>
    </source>
</evidence>
<name>A0A5N3QSI6_9VIBR</name>
<reference evidence="1 2" key="1">
    <citation type="submission" date="2019-09" db="EMBL/GenBank/DDBJ databases">
        <title>Whole genome sequence of Vibrio fortis.</title>
        <authorList>
            <person name="Das S.K."/>
        </authorList>
    </citation>
    <scope>NUCLEOTIDE SEQUENCE [LARGE SCALE GENOMIC DNA]</scope>
    <source>
        <strain evidence="1 2">AN60</strain>
    </source>
</reference>
<dbReference type="Proteomes" id="UP000326789">
    <property type="component" value="Unassembled WGS sequence"/>
</dbReference>
<comment type="caution">
    <text evidence="1">The sequence shown here is derived from an EMBL/GenBank/DDBJ whole genome shotgun (WGS) entry which is preliminary data.</text>
</comment>
<dbReference type="EMBL" id="VWSE01000011">
    <property type="protein sequence ID" value="KAB0285109.1"/>
    <property type="molecule type" value="Genomic_DNA"/>
</dbReference>
<protein>
    <submittedName>
        <fullName evidence="1">Uncharacterized protein</fullName>
    </submittedName>
</protein>
<organism evidence="1 2">
    <name type="scientific">Vibrio fortis</name>
    <dbReference type="NCBI Taxonomy" id="212667"/>
    <lineage>
        <taxon>Bacteria</taxon>
        <taxon>Pseudomonadati</taxon>
        <taxon>Pseudomonadota</taxon>
        <taxon>Gammaproteobacteria</taxon>
        <taxon>Vibrionales</taxon>
        <taxon>Vibrionaceae</taxon>
        <taxon>Vibrio</taxon>
    </lineage>
</organism>
<dbReference type="AlphaFoldDB" id="A0A5N3QSI6"/>
<accession>A0A5N3QSI6</accession>
<evidence type="ECO:0000313" key="1">
    <source>
        <dbReference type="EMBL" id="KAB0285109.1"/>
    </source>
</evidence>
<sequence>MYWRTLLLRFENIMLSLQSKQKELLDHDKLNTPDTKSSLSNTDDYKLFATPLMYSTWIGLVKAPGRSA</sequence>
<gene>
    <name evidence="1" type="ORF">F2P58_24550</name>
</gene>
<proteinExistence type="predicted"/>